<evidence type="ECO:0000313" key="3">
    <source>
        <dbReference type="Proteomes" id="UP001206595"/>
    </source>
</evidence>
<dbReference type="GeneID" id="75914465"/>
<accession>A0AAD5E924</accession>
<sequence>MKLVSTVLLFCSILFVVAADIIKPHPYQVWRAGTTQTVQIEGDFHEEDTIAIFFNEDRDALLAGGPASQKVFEVYVPWEAKSPAGKYSELVVVHRYQYYLNNVETVWVNVTTH</sequence>
<gene>
    <name evidence="2" type="ORF">K450DRAFT_241648</name>
</gene>
<organism evidence="2 3">
    <name type="scientific">Umbelopsis ramanniana AG</name>
    <dbReference type="NCBI Taxonomy" id="1314678"/>
    <lineage>
        <taxon>Eukaryota</taxon>
        <taxon>Fungi</taxon>
        <taxon>Fungi incertae sedis</taxon>
        <taxon>Mucoromycota</taxon>
        <taxon>Mucoromycotina</taxon>
        <taxon>Umbelopsidomycetes</taxon>
        <taxon>Umbelopsidales</taxon>
        <taxon>Umbelopsidaceae</taxon>
        <taxon>Umbelopsis</taxon>
    </lineage>
</organism>
<dbReference type="EMBL" id="MU620919">
    <property type="protein sequence ID" value="KAI8579576.1"/>
    <property type="molecule type" value="Genomic_DNA"/>
</dbReference>
<keyword evidence="3" id="KW-1185">Reference proteome</keyword>
<dbReference type="AlphaFoldDB" id="A0AAD5E924"/>
<comment type="caution">
    <text evidence="2">The sequence shown here is derived from an EMBL/GenBank/DDBJ whole genome shotgun (WGS) entry which is preliminary data.</text>
</comment>
<feature type="chain" id="PRO_5042284725" evidence="1">
    <location>
        <begin position="20"/>
        <end position="113"/>
    </location>
</feature>
<evidence type="ECO:0000313" key="2">
    <source>
        <dbReference type="EMBL" id="KAI8579576.1"/>
    </source>
</evidence>
<proteinExistence type="predicted"/>
<dbReference type="RefSeq" id="XP_051444580.1">
    <property type="nucleotide sequence ID" value="XM_051589120.1"/>
</dbReference>
<dbReference type="Proteomes" id="UP001206595">
    <property type="component" value="Unassembled WGS sequence"/>
</dbReference>
<evidence type="ECO:0000256" key="1">
    <source>
        <dbReference type="SAM" id="SignalP"/>
    </source>
</evidence>
<name>A0AAD5E924_UMBRA</name>
<reference evidence="2" key="1">
    <citation type="submission" date="2021-06" db="EMBL/GenBank/DDBJ databases">
        <authorList>
            <consortium name="DOE Joint Genome Institute"/>
            <person name="Mondo S.J."/>
            <person name="Amses K.R."/>
            <person name="Simmons D.R."/>
            <person name="Longcore J.E."/>
            <person name="Seto K."/>
            <person name="Alves G.H."/>
            <person name="Bonds A.E."/>
            <person name="Quandt C.A."/>
            <person name="Davis W.J."/>
            <person name="Chang Y."/>
            <person name="Letcher P.M."/>
            <person name="Powell M.J."/>
            <person name="Kuo A."/>
            <person name="Labutti K."/>
            <person name="Pangilinan J."/>
            <person name="Andreopoulos W."/>
            <person name="Tritt A."/>
            <person name="Riley R."/>
            <person name="Hundley H."/>
            <person name="Johnson J."/>
            <person name="Lipzen A."/>
            <person name="Barry K."/>
            <person name="Berbee M.L."/>
            <person name="Buchler N.E."/>
            <person name="Grigoriev I.V."/>
            <person name="Spatafora J.W."/>
            <person name="Stajich J.E."/>
            <person name="James T.Y."/>
        </authorList>
    </citation>
    <scope>NUCLEOTIDE SEQUENCE</scope>
    <source>
        <strain evidence="2">AG</strain>
    </source>
</reference>
<protein>
    <submittedName>
        <fullName evidence="2">Uncharacterized protein</fullName>
    </submittedName>
</protein>
<keyword evidence="1" id="KW-0732">Signal</keyword>
<reference evidence="2" key="2">
    <citation type="journal article" date="2022" name="Proc. Natl. Acad. Sci. U.S.A.">
        <title>Diploid-dominant life cycles characterize the early evolution of Fungi.</title>
        <authorList>
            <person name="Amses K.R."/>
            <person name="Simmons D.R."/>
            <person name="Longcore J.E."/>
            <person name="Mondo S.J."/>
            <person name="Seto K."/>
            <person name="Jeronimo G.H."/>
            <person name="Bonds A.E."/>
            <person name="Quandt C.A."/>
            <person name="Davis W.J."/>
            <person name="Chang Y."/>
            <person name="Federici B.A."/>
            <person name="Kuo A."/>
            <person name="LaButti K."/>
            <person name="Pangilinan J."/>
            <person name="Andreopoulos W."/>
            <person name="Tritt A."/>
            <person name="Riley R."/>
            <person name="Hundley H."/>
            <person name="Johnson J."/>
            <person name="Lipzen A."/>
            <person name="Barry K."/>
            <person name="Lang B.F."/>
            <person name="Cuomo C.A."/>
            <person name="Buchler N.E."/>
            <person name="Grigoriev I.V."/>
            <person name="Spatafora J.W."/>
            <person name="Stajich J.E."/>
            <person name="James T.Y."/>
        </authorList>
    </citation>
    <scope>NUCLEOTIDE SEQUENCE</scope>
    <source>
        <strain evidence="2">AG</strain>
    </source>
</reference>
<feature type="signal peptide" evidence="1">
    <location>
        <begin position="1"/>
        <end position="19"/>
    </location>
</feature>